<dbReference type="Proteomes" id="UP001231616">
    <property type="component" value="Unassembled WGS sequence"/>
</dbReference>
<dbReference type="RefSeq" id="WP_305891915.1">
    <property type="nucleotide sequence ID" value="NZ_JAUZVZ010000001.1"/>
</dbReference>
<proteinExistence type="predicted"/>
<evidence type="ECO:0000256" key="3">
    <source>
        <dbReference type="SAM" id="Phobius"/>
    </source>
</evidence>
<dbReference type="SUPFAM" id="SSF48452">
    <property type="entry name" value="TPR-like"/>
    <property type="match status" value="2"/>
</dbReference>
<keyword evidence="6" id="KW-0548">Nucleotidyltransferase</keyword>
<dbReference type="InterPro" id="IPR043128">
    <property type="entry name" value="Rev_trsase/Diguanyl_cyclase"/>
</dbReference>
<accession>A0ABT9GUB3</accession>
<dbReference type="SUPFAM" id="SSF55073">
    <property type="entry name" value="Nucleotide cyclase"/>
    <property type="match status" value="1"/>
</dbReference>
<feature type="chain" id="PRO_5045881105" description="diguanylate cyclase" evidence="4">
    <location>
        <begin position="21"/>
        <end position="637"/>
    </location>
</feature>
<dbReference type="PROSITE" id="PS50887">
    <property type="entry name" value="GGDEF"/>
    <property type="match status" value="1"/>
</dbReference>
<dbReference type="GO" id="GO:0052621">
    <property type="term" value="F:diguanylate cyclase activity"/>
    <property type="evidence" value="ECO:0007669"/>
    <property type="project" value="UniProtKB-EC"/>
</dbReference>
<dbReference type="Pfam" id="PF00990">
    <property type="entry name" value="GGDEF"/>
    <property type="match status" value="1"/>
</dbReference>
<evidence type="ECO:0000259" key="5">
    <source>
        <dbReference type="PROSITE" id="PS50887"/>
    </source>
</evidence>
<dbReference type="EC" id="2.7.7.65" evidence="1"/>
<keyword evidence="3" id="KW-0472">Membrane</keyword>
<dbReference type="Gene3D" id="3.30.70.270">
    <property type="match status" value="1"/>
</dbReference>
<dbReference type="PANTHER" id="PTHR45138">
    <property type="entry name" value="REGULATORY COMPONENTS OF SENSORY TRANSDUCTION SYSTEM"/>
    <property type="match status" value="1"/>
</dbReference>
<evidence type="ECO:0000256" key="2">
    <source>
        <dbReference type="ARBA" id="ARBA00034247"/>
    </source>
</evidence>
<reference evidence="6 7" key="1">
    <citation type="submission" date="2023-08" db="EMBL/GenBank/DDBJ databases">
        <authorList>
            <person name="Joshi A."/>
            <person name="Thite S."/>
        </authorList>
    </citation>
    <scope>NUCLEOTIDE SEQUENCE [LARGE SCALE GENOMIC DNA]</scope>
    <source>
        <strain evidence="6 7">AC40</strain>
    </source>
</reference>
<dbReference type="CDD" id="cd01949">
    <property type="entry name" value="GGDEF"/>
    <property type="match status" value="1"/>
</dbReference>
<dbReference type="NCBIfam" id="TIGR00254">
    <property type="entry name" value="GGDEF"/>
    <property type="match status" value="1"/>
</dbReference>
<dbReference type="InterPro" id="IPR050469">
    <property type="entry name" value="Diguanylate_Cyclase"/>
</dbReference>
<organism evidence="6 7">
    <name type="scientific">Alkalimonas collagenimarina</name>
    <dbReference type="NCBI Taxonomy" id="400390"/>
    <lineage>
        <taxon>Bacteria</taxon>
        <taxon>Pseudomonadati</taxon>
        <taxon>Pseudomonadota</taxon>
        <taxon>Gammaproteobacteria</taxon>
        <taxon>Alkalimonas</taxon>
    </lineage>
</organism>
<dbReference type="SMART" id="SM00028">
    <property type="entry name" value="TPR"/>
    <property type="match status" value="3"/>
</dbReference>
<feature type="signal peptide" evidence="4">
    <location>
        <begin position="1"/>
        <end position="20"/>
    </location>
</feature>
<dbReference type="InterPro" id="IPR000160">
    <property type="entry name" value="GGDEF_dom"/>
</dbReference>
<sequence>MKNFPLLFLILLFNVSISNALETNLEFTDFEKKIWSKVMSYQTNKPEEIYDALLTLKDEATSKKQHELLSMHLCRLWAMQHVQVPDSSTTPENYGFSELSPPAAAYYRCQQAKLVSINQLRQASELSHLAYHSLSNDDLPALRIWLAYDYIETATEAGAFDDAIMAAQLSIQIAKANDLAEWEGETLARLALIQSALGNFEQALSTNSEALQLIKQPDNLFETQANRAYILMTANRLTESKEIYRALLNQNKGIDDFKYLIAGINLTGIYFSLGMYDENRKLTNELLELAIRYPGSYVLAYTKVAMANTLLQQGDKEAAESMFLQARLWFEENQVLEPLSRFLTEWADNLYRSGFYLEAFTALRDSMKLTQDIDASRQKENATLTNALITAEQQKRELLLYEQQQQQREAKLVQKQLELRLTLTILTAAFLLIFSIVMAYKRVQKTNQLLSEKNQHLDYASNHDPLTNVYNRRYFESFVLSRENSGDKAFVLLIDIDHFKKVNDVYGHKAGDEVLIVVSKRLASRLRSTECIVRWGGEEFLIFIDRPDQKEQCIQIVQRVLSEINSSPIYVNNQHISVTISIGFMALTLETISEFEIKLKKIDSFLYQAKEQGRNRAIGYLDEHLEKLTIESTAVEL</sequence>
<dbReference type="InterPro" id="IPR019734">
    <property type="entry name" value="TPR_rpt"/>
</dbReference>
<dbReference type="EMBL" id="JAUZVZ010000001">
    <property type="protein sequence ID" value="MDP4534643.1"/>
    <property type="molecule type" value="Genomic_DNA"/>
</dbReference>
<dbReference type="PANTHER" id="PTHR45138:SF9">
    <property type="entry name" value="DIGUANYLATE CYCLASE DGCM-RELATED"/>
    <property type="match status" value="1"/>
</dbReference>
<evidence type="ECO:0000313" key="6">
    <source>
        <dbReference type="EMBL" id="MDP4534643.1"/>
    </source>
</evidence>
<feature type="domain" description="GGDEF" evidence="5">
    <location>
        <begin position="487"/>
        <end position="622"/>
    </location>
</feature>
<name>A0ABT9GUB3_9GAMM</name>
<gene>
    <name evidence="6" type="ORF">Q3O60_00335</name>
</gene>
<feature type="transmembrane region" description="Helical" evidence="3">
    <location>
        <begin position="421"/>
        <end position="440"/>
    </location>
</feature>
<evidence type="ECO:0000256" key="1">
    <source>
        <dbReference type="ARBA" id="ARBA00012528"/>
    </source>
</evidence>
<dbReference type="SMART" id="SM00267">
    <property type="entry name" value="GGDEF"/>
    <property type="match status" value="1"/>
</dbReference>
<dbReference type="Gene3D" id="1.25.40.10">
    <property type="entry name" value="Tetratricopeptide repeat domain"/>
    <property type="match status" value="2"/>
</dbReference>
<keyword evidence="3" id="KW-0812">Transmembrane</keyword>
<comment type="catalytic activity">
    <reaction evidence="2">
        <text>2 GTP = 3',3'-c-di-GMP + 2 diphosphate</text>
        <dbReference type="Rhea" id="RHEA:24898"/>
        <dbReference type="ChEBI" id="CHEBI:33019"/>
        <dbReference type="ChEBI" id="CHEBI:37565"/>
        <dbReference type="ChEBI" id="CHEBI:58805"/>
        <dbReference type="EC" id="2.7.7.65"/>
    </reaction>
</comment>
<keyword evidence="4" id="KW-0732">Signal</keyword>
<dbReference type="InterPro" id="IPR029787">
    <property type="entry name" value="Nucleotide_cyclase"/>
</dbReference>
<dbReference type="InterPro" id="IPR011990">
    <property type="entry name" value="TPR-like_helical_dom_sf"/>
</dbReference>
<evidence type="ECO:0000313" key="7">
    <source>
        <dbReference type="Proteomes" id="UP001231616"/>
    </source>
</evidence>
<keyword evidence="3" id="KW-1133">Transmembrane helix</keyword>
<evidence type="ECO:0000256" key="4">
    <source>
        <dbReference type="SAM" id="SignalP"/>
    </source>
</evidence>
<keyword evidence="7" id="KW-1185">Reference proteome</keyword>
<protein>
    <recommendedName>
        <fullName evidence="1">diguanylate cyclase</fullName>
        <ecNumber evidence="1">2.7.7.65</ecNumber>
    </recommendedName>
</protein>
<keyword evidence="6" id="KW-0808">Transferase</keyword>
<comment type="caution">
    <text evidence="6">The sequence shown here is derived from an EMBL/GenBank/DDBJ whole genome shotgun (WGS) entry which is preliminary data.</text>
</comment>